<dbReference type="AlphaFoldDB" id="A0A1Y2I984"/>
<dbReference type="STRING" id="1353009.A0A1Y2I984"/>
<name>A0A1Y2I984_TRAC3</name>
<protein>
    <submittedName>
        <fullName evidence="1">Uncharacterized protein</fullName>
    </submittedName>
</protein>
<proteinExistence type="predicted"/>
<sequence length="75" mass="8521">YPAPRFAFKPITNTQVRRAISALRAFKAPGPDSIPNEVYKHCADTLTPVLGTLFRATFVLHYYPDRWKLSDTVVL</sequence>
<feature type="non-terminal residue" evidence="1">
    <location>
        <position position="1"/>
    </location>
</feature>
<gene>
    <name evidence="1" type="ORF">PYCCODRAFT_1341604</name>
</gene>
<evidence type="ECO:0000313" key="1">
    <source>
        <dbReference type="EMBL" id="OSC97665.1"/>
    </source>
</evidence>
<feature type="non-terminal residue" evidence="1">
    <location>
        <position position="75"/>
    </location>
</feature>
<dbReference type="EMBL" id="KZ084148">
    <property type="protein sequence ID" value="OSC97665.1"/>
    <property type="molecule type" value="Genomic_DNA"/>
</dbReference>
<dbReference type="Proteomes" id="UP000193067">
    <property type="component" value="Unassembled WGS sequence"/>
</dbReference>
<accession>A0A1Y2I984</accession>
<evidence type="ECO:0000313" key="2">
    <source>
        <dbReference type="Proteomes" id="UP000193067"/>
    </source>
</evidence>
<organism evidence="1 2">
    <name type="scientific">Trametes coccinea (strain BRFM310)</name>
    <name type="common">Pycnoporus coccineus</name>
    <dbReference type="NCBI Taxonomy" id="1353009"/>
    <lineage>
        <taxon>Eukaryota</taxon>
        <taxon>Fungi</taxon>
        <taxon>Dikarya</taxon>
        <taxon>Basidiomycota</taxon>
        <taxon>Agaricomycotina</taxon>
        <taxon>Agaricomycetes</taxon>
        <taxon>Polyporales</taxon>
        <taxon>Polyporaceae</taxon>
        <taxon>Trametes</taxon>
    </lineage>
</organism>
<reference evidence="1 2" key="1">
    <citation type="journal article" date="2015" name="Biotechnol. Biofuels">
        <title>Enhanced degradation of softwood versus hardwood by the white-rot fungus Pycnoporus coccineus.</title>
        <authorList>
            <person name="Couturier M."/>
            <person name="Navarro D."/>
            <person name="Chevret D."/>
            <person name="Henrissat B."/>
            <person name="Piumi F."/>
            <person name="Ruiz-Duenas F.J."/>
            <person name="Martinez A.T."/>
            <person name="Grigoriev I.V."/>
            <person name="Riley R."/>
            <person name="Lipzen A."/>
            <person name="Berrin J.G."/>
            <person name="Master E.R."/>
            <person name="Rosso M.N."/>
        </authorList>
    </citation>
    <scope>NUCLEOTIDE SEQUENCE [LARGE SCALE GENOMIC DNA]</scope>
    <source>
        <strain evidence="1 2">BRFM310</strain>
    </source>
</reference>
<dbReference type="OrthoDB" id="2717295at2759"/>
<keyword evidence="2" id="KW-1185">Reference proteome</keyword>